<dbReference type="GO" id="GO:0005524">
    <property type="term" value="F:ATP binding"/>
    <property type="evidence" value="ECO:0007669"/>
    <property type="project" value="InterPro"/>
</dbReference>
<dbReference type="Gene3D" id="3.40.50.150">
    <property type="entry name" value="Vaccinia Virus protein VP39"/>
    <property type="match status" value="1"/>
</dbReference>
<dbReference type="GO" id="GO:0008757">
    <property type="term" value="F:S-adenosylmethionine-dependent methyltransferase activity"/>
    <property type="evidence" value="ECO:0007669"/>
    <property type="project" value="InterPro"/>
</dbReference>
<dbReference type="WBParaSite" id="maker-uti_cns_0009760-snap-gene-0.2-mRNA-1">
    <property type="protein sequence ID" value="maker-uti_cns_0009760-snap-gene-0.2-mRNA-1"/>
    <property type="gene ID" value="maker-uti_cns_0009760-snap-gene-0.2"/>
</dbReference>
<dbReference type="GO" id="GO:0006264">
    <property type="term" value="P:mitochondrial DNA replication"/>
    <property type="evidence" value="ECO:0007669"/>
    <property type="project" value="TreeGrafter"/>
</dbReference>
<dbReference type="GO" id="GO:0043139">
    <property type="term" value="F:5'-3' DNA helicase activity"/>
    <property type="evidence" value="ECO:0007669"/>
    <property type="project" value="InterPro"/>
</dbReference>
<dbReference type="InterPro" id="IPR027417">
    <property type="entry name" value="P-loop_NTPase"/>
</dbReference>
<dbReference type="SUPFAM" id="SSF53335">
    <property type="entry name" value="S-adenosyl-L-methionine-dependent methyltransferases"/>
    <property type="match status" value="1"/>
</dbReference>
<dbReference type="GO" id="GO:0005739">
    <property type="term" value="C:mitochondrion"/>
    <property type="evidence" value="ECO:0007669"/>
    <property type="project" value="TreeGrafter"/>
</dbReference>
<dbReference type="PROSITE" id="PS51199">
    <property type="entry name" value="SF4_HELICASE"/>
    <property type="match status" value="1"/>
</dbReference>
<name>A0A1I8I2Z5_9PLAT</name>
<feature type="compositionally biased region" description="Polar residues" evidence="1">
    <location>
        <begin position="832"/>
        <end position="845"/>
    </location>
</feature>
<dbReference type="InterPro" id="IPR013216">
    <property type="entry name" value="Methyltransf_11"/>
</dbReference>
<feature type="region of interest" description="Disordered" evidence="1">
    <location>
        <begin position="382"/>
        <end position="404"/>
    </location>
</feature>
<feature type="region of interest" description="Disordered" evidence="1">
    <location>
        <begin position="927"/>
        <end position="947"/>
    </location>
</feature>
<dbReference type="PANTHER" id="PTHR12873">
    <property type="entry name" value="T7-LIKE MITOCHONDRIAL DNA HELICASE"/>
    <property type="match status" value="1"/>
</dbReference>
<dbReference type="InterPro" id="IPR027032">
    <property type="entry name" value="Twinkle-like"/>
</dbReference>
<dbReference type="CDD" id="cd02440">
    <property type="entry name" value="AdoMet_MTases"/>
    <property type="match status" value="1"/>
</dbReference>
<dbReference type="InterPro" id="IPR007694">
    <property type="entry name" value="DNA_helicase_DnaB-like_C"/>
</dbReference>
<feature type="region of interest" description="Disordered" evidence="1">
    <location>
        <begin position="828"/>
        <end position="847"/>
    </location>
</feature>
<dbReference type="Proteomes" id="UP000095280">
    <property type="component" value="Unplaced"/>
</dbReference>
<organism evidence="3 4">
    <name type="scientific">Macrostomum lignano</name>
    <dbReference type="NCBI Taxonomy" id="282301"/>
    <lineage>
        <taxon>Eukaryota</taxon>
        <taxon>Metazoa</taxon>
        <taxon>Spiralia</taxon>
        <taxon>Lophotrochozoa</taxon>
        <taxon>Platyhelminthes</taxon>
        <taxon>Rhabditophora</taxon>
        <taxon>Macrostomorpha</taxon>
        <taxon>Macrostomida</taxon>
        <taxon>Macrostomidae</taxon>
        <taxon>Macrostomum</taxon>
    </lineage>
</organism>
<dbReference type="AlphaFoldDB" id="A0A1I8I2Z5"/>
<reference evidence="4" key="1">
    <citation type="submission" date="2016-11" db="UniProtKB">
        <authorList>
            <consortium name="WormBaseParasite"/>
        </authorList>
    </citation>
    <scope>IDENTIFICATION</scope>
</reference>
<dbReference type="PANTHER" id="PTHR12873:SF0">
    <property type="entry name" value="TWINKLE MTDNA HELICASE"/>
    <property type="match status" value="1"/>
</dbReference>
<feature type="domain" description="SF4 helicase" evidence="2">
    <location>
        <begin position="577"/>
        <end position="834"/>
    </location>
</feature>
<dbReference type="SUPFAM" id="SSF52540">
    <property type="entry name" value="P-loop containing nucleoside triphosphate hydrolases"/>
    <property type="match status" value="1"/>
</dbReference>
<evidence type="ECO:0000256" key="1">
    <source>
        <dbReference type="SAM" id="MobiDB-lite"/>
    </source>
</evidence>
<accession>A0A1I8I2Z5</accession>
<feature type="compositionally biased region" description="Pro residues" evidence="1">
    <location>
        <begin position="382"/>
        <end position="401"/>
    </location>
</feature>
<dbReference type="Pfam" id="PF08241">
    <property type="entry name" value="Methyltransf_11"/>
    <property type="match status" value="1"/>
</dbReference>
<proteinExistence type="predicted"/>
<protein>
    <submittedName>
        <fullName evidence="4">SF4 helicase domain-containing protein</fullName>
    </submittedName>
</protein>
<dbReference type="Pfam" id="PF13481">
    <property type="entry name" value="AAA_25"/>
    <property type="match status" value="1"/>
</dbReference>
<dbReference type="Gene3D" id="3.40.50.300">
    <property type="entry name" value="P-loop containing nucleotide triphosphate hydrolases"/>
    <property type="match status" value="1"/>
</dbReference>
<dbReference type="InterPro" id="IPR029063">
    <property type="entry name" value="SAM-dependent_MTases_sf"/>
</dbReference>
<evidence type="ECO:0000313" key="4">
    <source>
        <dbReference type="WBParaSite" id="maker-uti_cns_0009760-snap-gene-0.2-mRNA-1"/>
    </source>
</evidence>
<dbReference type="GO" id="GO:0003697">
    <property type="term" value="F:single-stranded DNA binding"/>
    <property type="evidence" value="ECO:0007669"/>
    <property type="project" value="InterPro"/>
</dbReference>
<evidence type="ECO:0000259" key="2">
    <source>
        <dbReference type="PROSITE" id="PS51199"/>
    </source>
</evidence>
<keyword evidence="3" id="KW-1185">Reference proteome</keyword>
<evidence type="ECO:0000313" key="3">
    <source>
        <dbReference type="Proteomes" id="UP000095280"/>
    </source>
</evidence>
<sequence>GLEQQDGHLAQVEVDEVLGLVGHVATEVAANDAVPGRVVLLVELLLDAAMSFSTLNFSMAWVAQSTASCCMSSDMSAFLITALRSDMNCCWMMKLLSLANGVRVRFELLRLRLSCGRLSGLSLWPSASRWLSCWFSFARRSLAAPAARYWLGQASLPAGLGLIRLFAAVNESLIARVGGWVCCRLEFLEFSARQLLENLRDEIALQQQRPAAEAEAALEERRLRRLRQPARPPACVRDLLRDLPPGCLLADLGCGHSAAALSRLAAARGHLAVGADICLDLLLAANDDWHRRRSRGRQRRQPLLVQADVLRCPLRSAAFDAVTCVSVVHHLASRDRPRRLLAEAARLLRPGGRLLVTAWAFEQPGRPARSFNCQDLLVPWGAPEPPQTPALPPPPKPPPRPAWQRRLSSLPLLAGFFGGSRNGGGSGDCQADSSDCESDSSDCEFRIREFPASSCPRRHTAGDCLCDGACGAAGAPASEGRRLRYYHVFRQGELADCARGLGLDCLREWHEQGNWCLKTIFQYISVLIRIAIRIRPQSAAAAKSAAAAAVAGGQLPSRIISLSGQLRSRTLQTILRHTEEQGQRWARFTELNALLKGFRSHELTVLCGRTGTGKTTLLSEYSLDLCEQGVPTLWGSFEVPLHRLCSLMLHQFAGRPLHREPVDTVNAVMDAFGSLPMHFLDYHGPQSTAAVLRDLEAATAGPLGVRHAVIDNLQFLLGGEADASMADRFLRQDRFVGQLRQLVNRTGLHVSLVAHPRKEDPKKLLDVGSVYGGGKVTQEADNVLLLQDESGLDDRPHPQRYLQVAKNRHDGQLGRMPLLFDRQSKSYRRLRAQQQQGGSAQPESQAKQKRVVFMGHFRRAVRVCLPNIERKRREFEEIQAAPTTHAAVVGLRGHPGSAEQLQAAVQVHRVQHGEVAPADAPGRLVGTAAGGGHRGGHLAEQQPHQADLRTHHADVRHAAQAAAAGAAAQEKQSSG</sequence>